<protein>
    <submittedName>
        <fullName evidence="1">Uncharacterized protein</fullName>
    </submittedName>
</protein>
<keyword evidence="2" id="KW-1185">Reference proteome</keyword>
<comment type="caution">
    <text evidence="1">The sequence shown here is derived from an EMBL/GenBank/DDBJ whole genome shotgun (WGS) entry which is preliminary data.</text>
</comment>
<proteinExistence type="predicted"/>
<dbReference type="Proteomes" id="UP000186817">
    <property type="component" value="Unassembled WGS sequence"/>
</dbReference>
<gene>
    <name evidence="1" type="ORF">AK812_SmicGene34331</name>
</gene>
<organism evidence="1 2">
    <name type="scientific">Symbiodinium microadriaticum</name>
    <name type="common">Dinoflagellate</name>
    <name type="synonym">Zooxanthella microadriatica</name>
    <dbReference type="NCBI Taxonomy" id="2951"/>
    <lineage>
        <taxon>Eukaryota</taxon>
        <taxon>Sar</taxon>
        <taxon>Alveolata</taxon>
        <taxon>Dinophyceae</taxon>
        <taxon>Suessiales</taxon>
        <taxon>Symbiodiniaceae</taxon>
        <taxon>Symbiodinium</taxon>
    </lineage>
</organism>
<reference evidence="1 2" key="1">
    <citation type="submission" date="2016-02" db="EMBL/GenBank/DDBJ databases">
        <title>Genome analysis of coral dinoflagellate symbionts highlights evolutionary adaptations to a symbiotic lifestyle.</title>
        <authorList>
            <person name="Aranda M."/>
            <person name="Li Y."/>
            <person name="Liew Y.J."/>
            <person name="Baumgarten S."/>
            <person name="Simakov O."/>
            <person name="Wilson M."/>
            <person name="Piel J."/>
            <person name="Ashoor H."/>
            <person name="Bougouffa S."/>
            <person name="Bajic V.B."/>
            <person name="Ryu T."/>
            <person name="Ravasi T."/>
            <person name="Bayer T."/>
            <person name="Micklem G."/>
            <person name="Kim H."/>
            <person name="Bhak J."/>
            <person name="Lajeunesse T.C."/>
            <person name="Voolstra C.R."/>
        </authorList>
    </citation>
    <scope>NUCLEOTIDE SEQUENCE [LARGE SCALE GENOMIC DNA]</scope>
    <source>
        <strain evidence="1 2">CCMP2467</strain>
    </source>
</reference>
<dbReference type="AlphaFoldDB" id="A0A1Q9CPG1"/>
<dbReference type="OrthoDB" id="446516at2759"/>
<evidence type="ECO:0000313" key="1">
    <source>
        <dbReference type="EMBL" id="OLP84757.1"/>
    </source>
</evidence>
<sequence length="379" mass="41275">MVMRALTVGSSWELWETLSWELSVAALAAGCGSFHRLAPCAVYFSEAKVRQLAASRPGLSGDYPLPLPTPQDTDFAPLLDGNEQWRAELDCWRALLAPFPWTNARASVMSRSSSPGVLSSELLSALPVARWRLSEVRSFEILRCLGADLLDNDTKGSVARLQRHGEKLACWASTEITENTLLAYRQSVGRKESDVVSLKPAEAAEEAAQARGALDAAAKLGFVPSALRGRVPTLALVRLAASRPECILLQVDEAALPPESWWQAGQALARQLVGPKQPDPAGGSPSMQLLRDLETHPSAQLVLNNMALSELLQVMSRILEAHRMVHGEKELPHEALRRWSSRTAAAAVPPRELASPAGRTMRRDLQISTNPWPPALCAR</sequence>
<name>A0A1Q9CPG1_SYMMI</name>
<evidence type="ECO:0000313" key="2">
    <source>
        <dbReference type="Proteomes" id="UP000186817"/>
    </source>
</evidence>
<accession>A0A1Q9CPG1</accession>
<dbReference type="EMBL" id="LSRX01001020">
    <property type="protein sequence ID" value="OLP84757.1"/>
    <property type="molecule type" value="Genomic_DNA"/>
</dbReference>